<dbReference type="PROSITE" id="PS51186">
    <property type="entry name" value="GNAT"/>
    <property type="match status" value="1"/>
</dbReference>
<dbReference type="RefSeq" id="WP_069032089.1">
    <property type="nucleotide sequence ID" value="NZ_MDKC01000001.1"/>
</dbReference>
<dbReference type="InterPro" id="IPR000182">
    <property type="entry name" value="GNAT_dom"/>
</dbReference>
<dbReference type="CDD" id="cd04301">
    <property type="entry name" value="NAT_SF"/>
    <property type="match status" value="1"/>
</dbReference>
<accession>A0ABX2ZZ50</accession>
<comment type="caution">
    <text evidence="2">The sequence shown here is derived from an EMBL/GenBank/DDBJ whole genome shotgun (WGS) entry which is preliminary data.</text>
</comment>
<keyword evidence="3" id="KW-1185">Reference proteome</keyword>
<protein>
    <submittedName>
        <fullName evidence="2">GNAT family N-acetyltransferase</fullName>
    </submittedName>
</protein>
<organism evidence="2 3">
    <name type="scientific">Gottfriedia luciferensis</name>
    <dbReference type="NCBI Taxonomy" id="178774"/>
    <lineage>
        <taxon>Bacteria</taxon>
        <taxon>Bacillati</taxon>
        <taxon>Bacillota</taxon>
        <taxon>Bacilli</taxon>
        <taxon>Bacillales</taxon>
        <taxon>Bacillaceae</taxon>
        <taxon>Gottfriedia</taxon>
    </lineage>
</organism>
<evidence type="ECO:0000313" key="2">
    <source>
        <dbReference type="EMBL" id="ODG93910.1"/>
    </source>
</evidence>
<evidence type="ECO:0000259" key="1">
    <source>
        <dbReference type="PROSITE" id="PS51186"/>
    </source>
</evidence>
<dbReference type="Proteomes" id="UP000094580">
    <property type="component" value="Unassembled WGS sequence"/>
</dbReference>
<dbReference type="PANTHER" id="PTHR43415:SF3">
    <property type="entry name" value="GNAT-FAMILY ACETYLTRANSFERASE"/>
    <property type="match status" value="1"/>
</dbReference>
<dbReference type="EMBL" id="MDKC01000001">
    <property type="protein sequence ID" value="ODG93910.1"/>
    <property type="molecule type" value="Genomic_DNA"/>
</dbReference>
<dbReference type="Gene3D" id="3.40.630.30">
    <property type="match status" value="1"/>
</dbReference>
<dbReference type="PANTHER" id="PTHR43415">
    <property type="entry name" value="SPERMIDINE N(1)-ACETYLTRANSFERASE"/>
    <property type="match status" value="1"/>
</dbReference>
<gene>
    <name evidence="2" type="ORF">BED47_01700</name>
</gene>
<sequence length="178" mass="20325">MFELNLKNGDLVKVRQATGTDAKSMIEFYNIVGGETNFLSFGGNEFKRNEAEYKTYLEDTFEEKNSIILLVTNNDQIISIGSINSSQKERTKHVGTLGIVVKKEYWGLSIGKLLMQSLIDWAKQNDLTRKIQLVTNEDNLKAIELYKKLGFEIEGVMKEDTYLNGKYCNTLMMGLFLK</sequence>
<reference evidence="2 3" key="1">
    <citation type="submission" date="2016-07" db="EMBL/GenBank/DDBJ databases">
        <authorList>
            <person name="Townsley L."/>
            <person name="Shank E.A."/>
        </authorList>
    </citation>
    <scope>NUCLEOTIDE SEQUENCE [LARGE SCALE GENOMIC DNA]</scope>
    <source>
        <strain evidence="2 3">CH01</strain>
    </source>
</reference>
<proteinExistence type="predicted"/>
<dbReference type="InterPro" id="IPR016181">
    <property type="entry name" value="Acyl_CoA_acyltransferase"/>
</dbReference>
<name>A0ABX2ZZ50_9BACI</name>
<feature type="domain" description="N-acetyltransferase" evidence="1">
    <location>
        <begin position="12"/>
        <end position="178"/>
    </location>
</feature>
<evidence type="ECO:0000313" key="3">
    <source>
        <dbReference type="Proteomes" id="UP000094580"/>
    </source>
</evidence>
<dbReference type="Pfam" id="PF00583">
    <property type="entry name" value="Acetyltransf_1"/>
    <property type="match status" value="1"/>
</dbReference>
<dbReference type="SUPFAM" id="SSF55729">
    <property type="entry name" value="Acyl-CoA N-acyltransferases (Nat)"/>
    <property type="match status" value="1"/>
</dbReference>